<name>A3TXN0_PSEBH</name>
<dbReference type="InterPro" id="IPR001279">
    <property type="entry name" value="Metallo-B-lactamas"/>
</dbReference>
<dbReference type="OrthoDB" id="9773738at2"/>
<organism evidence="6 7">
    <name type="scientific">Pseudooceanicola batsensis (strain ATCC BAA-863 / DSM 15984 / KCTC 12145 / HTCC2597)</name>
    <name type="common">Oceanicola batsensis</name>
    <dbReference type="NCBI Taxonomy" id="252305"/>
    <lineage>
        <taxon>Bacteria</taxon>
        <taxon>Pseudomonadati</taxon>
        <taxon>Pseudomonadota</taxon>
        <taxon>Alphaproteobacteria</taxon>
        <taxon>Rhodobacterales</taxon>
        <taxon>Paracoccaceae</taxon>
        <taxon>Pseudooceanicola</taxon>
    </lineage>
</organism>
<evidence type="ECO:0000256" key="4">
    <source>
        <dbReference type="ARBA" id="ARBA00022833"/>
    </source>
</evidence>
<reference evidence="6 7" key="1">
    <citation type="journal article" date="2010" name="J. Bacteriol.">
        <title>Genome sequences of Oceanicola granulosus HTCC2516(T) and Oceanicola batsensis HTCC2597(TDelta).</title>
        <authorList>
            <person name="Thrash J.C."/>
            <person name="Cho J.C."/>
            <person name="Vergin K.L."/>
            <person name="Giovannoni S.J."/>
        </authorList>
    </citation>
    <scope>NUCLEOTIDE SEQUENCE [LARGE SCALE GENOMIC DNA]</scope>
    <source>
        <strain evidence="7">ATCC BAA-863 / DSM 15984 / KCTC 12145 / HTCC2597</strain>
    </source>
</reference>
<dbReference type="RefSeq" id="WP_009804889.1">
    <property type="nucleotide sequence ID" value="NZ_CH724131.1"/>
</dbReference>
<dbReference type="GO" id="GO:0016787">
    <property type="term" value="F:hydrolase activity"/>
    <property type="evidence" value="ECO:0007669"/>
    <property type="project" value="UniProtKB-KW"/>
</dbReference>
<evidence type="ECO:0000256" key="2">
    <source>
        <dbReference type="ARBA" id="ARBA00022723"/>
    </source>
</evidence>
<dbReference type="SMART" id="SM00849">
    <property type="entry name" value="Lactamase_B"/>
    <property type="match status" value="1"/>
</dbReference>
<dbReference type="HOGENOM" id="CLU_056519_0_1_5"/>
<evidence type="ECO:0000256" key="3">
    <source>
        <dbReference type="ARBA" id="ARBA00022801"/>
    </source>
</evidence>
<dbReference type="SUPFAM" id="SSF56281">
    <property type="entry name" value="Metallo-hydrolase/oxidoreductase"/>
    <property type="match status" value="1"/>
</dbReference>
<proteinExistence type="inferred from homology"/>
<dbReference type="AlphaFoldDB" id="A3TXN0"/>
<evidence type="ECO:0000313" key="6">
    <source>
        <dbReference type="EMBL" id="EAQ03590.1"/>
    </source>
</evidence>
<dbReference type="Pfam" id="PF00753">
    <property type="entry name" value="Lactamase_B"/>
    <property type="match status" value="1"/>
</dbReference>
<keyword evidence="4" id="KW-0862">Zinc</keyword>
<keyword evidence="3" id="KW-0378">Hydrolase</keyword>
<evidence type="ECO:0000259" key="5">
    <source>
        <dbReference type="SMART" id="SM00849"/>
    </source>
</evidence>
<dbReference type="Gene3D" id="3.60.15.10">
    <property type="entry name" value="Ribonuclease Z/Hydroxyacylglutathione hydrolase-like"/>
    <property type="match status" value="1"/>
</dbReference>
<dbReference type="GO" id="GO:0046872">
    <property type="term" value="F:metal ion binding"/>
    <property type="evidence" value="ECO:0007669"/>
    <property type="project" value="UniProtKB-KW"/>
</dbReference>
<accession>A3TXN0</accession>
<dbReference type="CDD" id="cd07720">
    <property type="entry name" value="OPHC2-like_MBL-fold"/>
    <property type="match status" value="1"/>
</dbReference>
<keyword evidence="7" id="KW-1185">Reference proteome</keyword>
<protein>
    <submittedName>
        <fullName evidence="6">Metallo-beta-lactamase family protein</fullName>
    </submittedName>
</protein>
<sequence length="280" mass="29967">MMHYRVGDIEVITLVDGHGRAPNALFPDYEADRAAAAARQAGEDYDGETVEVPIHGFALRHGGEITLVDAGAPDGYADTTGAYLDSLAAAGIDPAGVTRLAMTHLHVDHVGQMADAAGKARFPNAELFSGAGDWDHFFGDAPYAATRTGGRERASFDLTRHACRPYADRRHDVAGETEIAPGITMLPLPGHTPGHSGIRLSDGGETLLIWGDTIHAAAFQMAEPDWGVLFDVDRAAARATRKRLFEQLANDGTPILGPHVPRPGPWRVERAPIGYRLAPL</sequence>
<comment type="similarity">
    <text evidence="1">Belongs to the metallo-beta-lactamase superfamily.</text>
</comment>
<comment type="caution">
    <text evidence="6">The sequence shown here is derived from an EMBL/GenBank/DDBJ whole genome shotgun (WGS) entry which is preliminary data.</text>
</comment>
<gene>
    <name evidence="6" type="ORF">OB2597_03182</name>
</gene>
<dbReference type="PANTHER" id="PTHR42978:SF6">
    <property type="entry name" value="QUORUM-QUENCHING LACTONASE YTNP-RELATED"/>
    <property type="match status" value="1"/>
</dbReference>
<keyword evidence="2" id="KW-0479">Metal-binding</keyword>
<evidence type="ECO:0000256" key="1">
    <source>
        <dbReference type="ARBA" id="ARBA00007749"/>
    </source>
</evidence>
<dbReference type="PANTHER" id="PTHR42978">
    <property type="entry name" value="QUORUM-QUENCHING LACTONASE YTNP-RELATED-RELATED"/>
    <property type="match status" value="1"/>
</dbReference>
<dbReference type="InterPro" id="IPR036866">
    <property type="entry name" value="RibonucZ/Hydroxyglut_hydro"/>
</dbReference>
<dbReference type="EMBL" id="AAMO01000004">
    <property type="protein sequence ID" value="EAQ03590.1"/>
    <property type="molecule type" value="Genomic_DNA"/>
</dbReference>
<dbReference type="Proteomes" id="UP000004318">
    <property type="component" value="Unassembled WGS sequence"/>
</dbReference>
<dbReference type="STRING" id="252305.OB2597_03182"/>
<dbReference type="InterPro" id="IPR051013">
    <property type="entry name" value="MBL_superfamily_lactonases"/>
</dbReference>
<evidence type="ECO:0000313" key="7">
    <source>
        <dbReference type="Proteomes" id="UP000004318"/>
    </source>
</evidence>
<feature type="domain" description="Metallo-beta-lactamase" evidence="5">
    <location>
        <begin position="53"/>
        <end position="259"/>
    </location>
</feature>
<dbReference type="eggNOG" id="COG0491">
    <property type="taxonomic scope" value="Bacteria"/>
</dbReference>